<accession>A0ACB0ZL71</accession>
<keyword evidence="2" id="KW-1185">Reference proteome</keyword>
<protein>
    <submittedName>
        <fullName evidence="1">Uncharacterized protein</fullName>
    </submittedName>
</protein>
<name>A0ACB0ZL71_MELEN</name>
<reference evidence="1" key="1">
    <citation type="submission" date="2023-11" db="EMBL/GenBank/DDBJ databases">
        <authorList>
            <person name="Poullet M."/>
        </authorList>
    </citation>
    <scope>NUCLEOTIDE SEQUENCE</scope>
    <source>
        <strain evidence="1">E1834</strain>
    </source>
</reference>
<dbReference type="EMBL" id="CAVMJV010000039">
    <property type="protein sequence ID" value="CAK5079851.1"/>
    <property type="molecule type" value="Genomic_DNA"/>
</dbReference>
<evidence type="ECO:0000313" key="1">
    <source>
        <dbReference type="EMBL" id="CAK5079851.1"/>
    </source>
</evidence>
<gene>
    <name evidence="1" type="ORF">MENTE1834_LOCUS26992</name>
</gene>
<organism evidence="1 2">
    <name type="scientific">Meloidogyne enterolobii</name>
    <name type="common">Root-knot nematode worm</name>
    <name type="synonym">Meloidogyne mayaguensis</name>
    <dbReference type="NCBI Taxonomy" id="390850"/>
    <lineage>
        <taxon>Eukaryota</taxon>
        <taxon>Metazoa</taxon>
        <taxon>Ecdysozoa</taxon>
        <taxon>Nematoda</taxon>
        <taxon>Chromadorea</taxon>
        <taxon>Rhabditida</taxon>
        <taxon>Tylenchina</taxon>
        <taxon>Tylenchomorpha</taxon>
        <taxon>Tylenchoidea</taxon>
        <taxon>Meloidogynidae</taxon>
        <taxon>Meloidogyninae</taxon>
        <taxon>Meloidogyne</taxon>
    </lineage>
</organism>
<sequence length="544" mass="59554">MSQLNFERFVDNLQKAIIADAIFDLYILWSRDKQSILHSNIAATAPSLPSPSTISSPKPIKSPPRALRAASIAVTQPPPKPQKGILRRAASSFRKKRSKPPEEQQQNLEYMTTTPATTSNIEMNRSSSISRSDTLDNIPTTSNSLPTSPRLDESNNRESASREPSREPVNFWSEPRSVVLQRHPNETFGISIVGGRVEVSQKGIEMATTSTLGSSSSPALSSTVSGIFIKSVIADSPAGRCGKLFMGDRLLKVNEIDLLNTTHENAVQAIKNASNPVCFVVQSLQSLQTFVAREKENSKKASLTSIISEGQTSLSIPPSPAIVEIDSASAAALEKDGEDEEVEDIFHYTKRKVLKKYSDLPGKPVLIRMPNIPPGGLGLILSTRRDEGANRPPVIVVGVKSDSPLSLKVGDELLEINGLVLFGLSHLEATEKIRKCCQHSSLSLLVLRKEEEATKEVQQQSTEKESTSTTTIETVVNTNLDNAPISPEKEYTSESECELGARTIVSEILARQQQQIPEVKIESVGYLTMIYEKKIFVRKNLSAK</sequence>
<proteinExistence type="predicted"/>
<comment type="caution">
    <text evidence="1">The sequence shown here is derived from an EMBL/GenBank/DDBJ whole genome shotgun (WGS) entry which is preliminary data.</text>
</comment>
<dbReference type="Proteomes" id="UP001497535">
    <property type="component" value="Unassembled WGS sequence"/>
</dbReference>
<evidence type="ECO:0000313" key="2">
    <source>
        <dbReference type="Proteomes" id="UP001497535"/>
    </source>
</evidence>